<organism evidence="5 6">
    <name type="scientific">Pararhodobacter zhoushanensis</name>
    <dbReference type="NCBI Taxonomy" id="2479545"/>
    <lineage>
        <taxon>Bacteria</taxon>
        <taxon>Pseudomonadati</taxon>
        <taxon>Pseudomonadota</taxon>
        <taxon>Alphaproteobacteria</taxon>
        <taxon>Rhodobacterales</taxon>
        <taxon>Paracoccaceae</taxon>
        <taxon>Pararhodobacter</taxon>
    </lineage>
</organism>
<keyword evidence="6" id="KW-1185">Reference proteome</keyword>
<dbReference type="Proteomes" id="UP001208938">
    <property type="component" value="Unassembled WGS sequence"/>
</dbReference>
<keyword evidence="3" id="KW-0808">Transferase</keyword>
<gene>
    <name evidence="5" type="ORF">OKW52_13665</name>
</gene>
<dbReference type="Gene3D" id="3.90.550.10">
    <property type="entry name" value="Spore Coat Polysaccharide Biosynthesis Protein SpsA, Chain A"/>
    <property type="match status" value="1"/>
</dbReference>
<dbReference type="SUPFAM" id="SSF53448">
    <property type="entry name" value="Nucleotide-diphospho-sugar transferases"/>
    <property type="match status" value="1"/>
</dbReference>
<evidence type="ECO:0000313" key="5">
    <source>
        <dbReference type="EMBL" id="MCW1933278.1"/>
    </source>
</evidence>
<dbReference type="InterPro" id="IPR029044">
    <property type="entry name" value="Nucleotide-diphossugar_trans"/>
</dbReference>
<protein>
    <submittedName>
        <fullName evidence="5">Glycosyltransferase family 2 protein</fullName>
    </submittedName>
</protein>
<feature type="domain" description="Glycosyltransferase 2-like" evidence="4">
    <location>
        <begin position="10"/>
        <end position="118"/>
    </location>
</feature>
<evidence type="ECO:0000256" key="1">
    <source>
        <dbReference type="ARBA" id="ARBA00006739"/>
    </source>
</evidence>
<sequence>MSSLSPRVGVVIRTKDRPGFVTRALRSVMDQTYPGWRVMLVNDGGDQPALEAAIAADGLAPLFASDAMQALHLPASIGRSDAFNLGAQTLDTEFVCCLDDDDTWAPGFLEALLDLHDRTLPLAPDLGGVAALVTAVREDLVTLDGTETLITLGEDELSHAFRRTDFFLNPIAYATYRHDLYPVQWMLNRQAVLAAGGFPSAFNVMEDRAFMTLFLQRWRVAILDQKLAFHHRRTRRKGDTQQSIVLNTLDNPSYDWRLFSDLAKIPLNSLPDDEGDGASTSERAGALLRATAATIIKELNDETSGLWHKINGETATLKARLEALDARVGGVAAVPEAATPPEAQVWSLWTELGAQDAGFGLGVDTPFLSRLSLSMADAQPGLMMHASQAQNRMVVQIPCTHDWAALELSLDGLVKRGHGLRCELIVSHPTGYLFETALSVTQRDRRGRVSQALEVGHVHSCPPGGSVRVVRDFPVEAFERDARCKFSVALPRQASDFRLILHDLVVSLL</sequence>
<dbReference type="PANTHER" id="PTHR43685">
    <property type="entry name" value="GLYCOSYLTRANSFERASE"/>
    <property type="match status" value="1"/>
</dbReference>
<reference evidence="5 6" key="1">
    <citation type="submission" date="2022-10" db="EMBL/GenBank/DDBJ databases">
        <title>Pararhodobacter sp. nov., isolated from marine algae.</title>
        <authorList>
            <person name="Choi B.J."/>
            <person name="Kim J.M."/>
            <person name="Lee J.K."/>
            <person name="Choi D.G."/>
            <person name="Jeon C.O."/>
        </authorList>
    </citation>
    <scope>NUCLEOTIDE SEQUENCE [LARGE SCALE GENOMIC DNA]</scope>
    <source>
        <strain evidence="5 6">ZQ420</strain>
    </source>
</reference>
<proteinExistence type="inferred from homology"/>
<dbReference type="InterPro" id="IPR001173">
    <property type="entry name" value="Glyco_trans_2-like"/>
</dbReference>
<dbReference type="InterPro" id="IPR050834">
    <property type="entry name" value="Glycosyltransf_2"/>
</dbReference>
<dbReference type="PANTHER" id="PTHR43685:SF5">
    <property type="entry name" value="GLYCOSYLTRANSFERASE EPSE-RELATED"/>
    <property type="match status" value="1"/>
</dbReference>
<name>A0ABT3H0E9_9RHOB</name>
<evidence type="ECO:0000256" key="2">
    <source>
        <dbReference type="ARBA" id="ARBA00022676"/>
    </source>
</evidence>
<dbReference type="EMBL" id="JAPDFL010000001">
    <property type="protein sequence ID" value="MCW1933278.1"/>
    <property type="molecule type" value="Genomic_DNA"/>
</dbReference>
<dbReference type="Pfam" id="PF00535">
    <property type="entry name" value="Glycos_transf_2"/>
    <property type="match status" value="1"/>
</dbReference>
<accession>A0ABT3H0E9</accession>
<evidence type="ECO:0000313" key="6">
    <source>
        <dbReference type="Proteomes" id="UP001208938"/>
    </source>
</evidence>
<dbReference type="RefSeq" id="WP_264506207.1">
    <property type="nucleotide sequence ID" value="NZ_JAPDFL010000001.1"/>
</dbReference>
<comment type="similarity">
    <text evidence="1">Belongs to the glycosyltransferase 2 family.</text>
</comment>
<keyword evidence="2" id="KW-0328">Glycosyltransferase</keyword>
<dbReference type="CDD" id="cd00761">
    <property type="entry name" value="Glyco_tranf_GTA_type"/>
    <property type="match status" value="1"/>
</dbReference>
<evidence type="ECO:0000256" key="3">
    <source>
        <dbReference type="ARBA" id="ARBA00022679"/>
    </source>
</evidence>
<comment type="caution">
    <text evidence="5">The sequence shown here is derived from an EMBL/GenBank/DDBJ whole genome shotgun (WGS) entry which is preliminary data.</text>
</comment>
<evidence type="ECO:0000259" key="4">
    <source>
        <dbReference type="Pfam" id="PF00535"/>
    </source>
</evidence>